<dbReference type="Pfam" id="PF25591">
    <property type="entry name" value="LRV_2"/>
    <property type="match status" value="1"/>
</dbReference>
<feature type="domain" description="Leucine rich repeat variant" evidence="1">
    <location>
        <begin position="54"/>
        <end position="111"/>
    </location>
</feature>
<evidence type="ECO:0000313" key="2">
    <source>
        <dbReference type="EMBL" id="KAB7786794.1"/>
    </source>
</evidence>
<dbReference type="Proteomes" id="UP000468413">
    <property type="component" value="Unassembled WGS sequence"/>
</dbReference>
<gene>
    <name evidence="2" type="ORF">F7D08_1671</name>
</gene>
<accession>A0A6I1G7W8</accession>
<proteinExistence type="predicted"/>
<evidence type="ECO:0000259" key="1">
    <source>
        <dbReference type="Pfam" id="PF25591"/>
    </source>
</evidence>
<dbReference type="AlphaFoldDB" id="A0A6I1G7W8"/>
<comment type="caution">
    <text evidence="2">The sequence shown here is derived from an EMBL/GenBank/DDBJ whole genome shotgun (WGS) entry which is preliminary data.</text>
</comment>
<keyword evidence="3" id="KW-1185">Reference proteome</keyword>
<evidence type="ECO:0000313" key="3">
    <source>
        <dbReference type="Proteomes" id="UP000468413"/>
    </source>
</evidence>
<name>A0A6I1G7W8_9BIFI</name>
<dbReference type="RefSeq" id="WP_193316266.1">
    <property type="nucleotide sequence ID" value="NZ_WBVS01000010.1"/>
</dbReference>
<dbReference type="InterPro" id="IPR057893">
    <property type="entry name" value="LRV_2"/>
</dbReference>
<organism evidence="2 3">
    <name type="scientific">Bifidobacterium cebidarum</name>
    <dbReference type="NCBI Taxonomy" id="2650773"/>
    <lineage>
        <taxon>Bacteria</taxon>
        <taxon>Bacillati</taxon>
        <taxon>Actinomycetota</taxon>
        <taxon>Actinomycetes</taxon>
        <taxon>Bifidobacteriales</taxon>
        <taxon>Bifidobacteriaceae</taxon>
        <taxon>Bifidobacterium</taxon>
    </lineage>
</organism>
<sequence>MRSWRQRIRALGRGSSARRLRHLRRTHRLPDTAQHQAPEVIQDLTTPPAPPIALTPQVACSPDTDMDVLWHIALHLPELRKWIVANPQADAAILEFISQAGGPGVKPALEVLLESLETEKSR</sequence>
<reference evidence="2 3" key="1">
    <citation type="submission" date="2019-09" db="EMBL/GenBank/DDBJ databases">
        <title>Characterization of the phylogenetic diversity of two novel species belonging to the genus Bifidobacterium: Bifidobacterium cebidarum sp. nov. and Bifidobacterium leontopitheci sp. nov.</title>
        <authorList>
            <person name="Lugli G.A."/>
            <person name="Duranti S."/>
            <person name="Milani C."/>
            <person name="Turroni F."/>
            <person name="Ventura M."/>
        </authorList>
    </citation>
    <scope>NUCLEOTIDE SEQUENCE [LARGE SCALE GENOMIC DNA]</scope>
    <source>
        <strain evidence="2 3">LMG 31469</strain>
    </source>
</reference>
<protein>
    <recommendedName>
        <fullName evidence="1">Leucine rich repeat variant domain-containing protein</fullName>
    </recommendedName>
</protein>
<dbReference type="EMBL" id="WBVS01000010">
    <property type="protein sequence ID" value="KAB7786794.1"/>
    <property type="molecule type" value="Genomic_DNA"/>
</dbReference>